<dbReference type="Gene3D" id="2.30.30.50">
    <property type="match status" value="1"/>
</dbReference>
<keyword evidence="9" id="KW-1185">Reference proteome</keyword>
<name>A0AAW5QY80_9HYPH</name>
<dbReference type="Pfam" id="PF21006">
    <property type="entry name" value="NHase_beta_N"/>
    <property type="match status" value="1"/>
</dbReference>
<dbReference type="AlphaFoldDB" id="A0AAW5QY80"/>
<evidence type="ECO:0000259" key="6">
    <source>
        <dbReference type="Pfam" id="PF02211"/>
    </source>
</evidence>
<evidence type="ECO:0000259" key="7">
    <source>
        <dbReference type="Pfam" id="PF21006"/>
    </source>
</evidence>
<dbReference type="InterPro" id="IPR024690">
    <property type="entry name" value="CN_hydtase_beta_dom_C"/>
</dbReference>
<dbReference type="Gene3D" id="1.10.472.20">
    <property type="entry name" value="Nitrile hydratase, beta subunit"/>
    <property type="match status" value="1"/>
</dbReference>
<sequence length="219" mass="24385">MNGVHDMGGMQDFGPVVPEPNEPIFHADWERQVLALTLAMAAPGGWNIDMSRHARESLPPAQYLSSSYYQIWLAGLEKLMSERGLLTGEEIETGRAAEPPKSVDRILKAENVAGVLASGTPYERPADEPARFKTGDRVRARNLHPEGHTRLVRYVRGHAGTITRVHGCHVFPDASAHGLGERAHWLYSVRFTARELWGEEASARDTVQVDLWEPYLEPA</sequence>
<dbReference type="InterPro" id="IPR008990">
    <property type="entry name" value="Elect_transpt_acc-like_dom_sf"/>
</dbReference>
<feature type="domain" description="Nitrile hydratase beta subunit-like N-terminal" evidence="7">
    <location>
        <begin position="1"/>
        <end position="108"/>
    </location>
</feature>
<evidence type="ECO:0000313" key="9">
    <source>
        <dbReference type="Proteomes" id="UP001320898"/>
    </source>
</evidence>
<dbReference type="PIRSF" id="PIRSF001427">
    <property type="entry name" value="NHase_beta"/>
    <property type="match status" value="1"/>
</dbReference>
<evidence type="ECO:0000256" key="1">
    <source>
        <dbReference type="ARBA" id="ARBA00004042"/>
    </source>
</evidence>
<evidence type="ECO:0000256" key="3">
    <source>
        <dbReference type="ARBA" id="ARBA00023239"/>
    </source>
</evidence>
<dbReference type="EMBL" id="JALIDZ010000003">
    <property type="protein sequence ID" value="MCT8971603.1"/>
    <property type="molecule type" value="Genomic_DNA"/>
</dbReference>
<keyword evidence="3 5" id="KW-0456">Lyase</keyword>
<dbReference type="GO" id="GO:0046914">
    <property type="term" value="F:transition metal ion binding"/>
    <property type="evidence" value="ECO:0007669"/>
    <property type="project" value="InterPro"/>
</dbReference>
<comment type="function">
    <text evidence="1 5">NHase catalyzes the hydration of various nitrile compounds to the corresponding amides.</text>
</comment>
<gene>
    <name evidence="8" type="primary">nthB</name>
    <name evidence="8" type="ORF">MUB46_07030</name>
</gene>
<evidence type="ECO:0000256" key="4">
    <source>
        <dbReference type="ARBA" id="ARBA00044877"/>
    </source>
</evidence>
<dbReference type="SUPFAM" id="SSF50090">
    <property type="entry name" value="Electron transport accessory proteins"/>
    <property type="match status" value="1"/>
</dbReference>
<organism evidence="8 9">
    <name type="scientific">Microbaculum marinisediminis</name>
    <dbReference type="NCBI Taxonomy" id="2931392"/>
    <lineage>
        <taxon>Bacteria</taxon>
        <taxon>Pseudomonadati</taxon>
        <taxon>Pseudomonadota</taxon>
        <taxon>Alphaproteobacteria</taxon>
        <taxon>Hyphomicrobiales</taxon>
        <taxon>Tepidamorphaceae</taxon>
        <taxon>Microbaculum</taxon>
    </lineage>
</organism>
<evidence type="ECO:0000256" key="2">
    <source>
        <dbReference type="ARBA" id="ARBA00009098"/>
    </source>
</evidence>
<dbReference type="RefSeq" id="WP_261615179.1">
    <property type="nucleotide sequence ID" value="NZ_JALIDZ010000003.1"/>
</dbReference>
<dbReference type="GO" id="GO:0018822">
    <property type="term" value="F:nitrile hydratase activity"/>
    <property type="evidence" value="ECO:0007669"/>
    <property type="project" value="UniProtKB-EC"/>
</dbReference>
<reference evidence="8 9" key="1">
    <citation type="submission" date="2022-04" db="EMBL/GenBank/DDBJ databases">
        <authorList>
            <person name="Ye Y.-Q."/>
            <person name="Du Z.-J."/>
        </authorList>
    </citation>
    <scope>NUCLEOTIDE SEQUENCE [LARGE SCALE GENOMIC DNA]</scope>
    <source>
        <strain evidence="8 9">A6E488</strain>
    </source>
</reference>
<dbReference type="NCBIfam" id="TIGR03888">
    <property type="entry name" value="nitrile_beta"/>
    <property type="match status" value="1"/>
</dbReference>
<protein>
    <recommendedName>
        <fullName evidence="5">Nitrile hydratase subunit beta</fullName>
        <shortName evidence="5">NHase</shortName>
        <ecNumber evidence="5">4.2.1.84</ecNumber>
    </recommendedName>
</protein>
<dbReference type="Pfam" id="PF02211">
    <property type="entry name" value="NHase_beta_C"/>
    <property type="match status" value="1"/>
</dbReference>
<evidence type="ECO:0000313" key="8">
    <source>
        <dbReference type="EMBL" id="MCT8971603.1"/>
    </source>
</evidence>
<proteinExistence type="inferred from homology"/>
<dbReference type="Proteomes" id="UP001320898">
    <property type="component" value="Unassembled WGS sequence"/>
</dbReference>
<evidence type="ECO:0000256" key="5">
    <source>
        <dbReference type="PIRNR" id="PIRNR001427"/>
    </source>
</evidence>
<dbReference type="InterPro" id="IPR003168">
    <property type="entry name" value="Nitrile_hydratase_bsu"/>
</dbReference>
<dbReference type="InterPro" id="IPR042262">
    <property type="entry name" value="CN_hydtase_beta_C"/>
</dbReference>
<dbReference type="InterPro" id="IPR049054">
    <property type="entry name" value="CN_hydtase_beta-like_N"/>
</dbReference>
<accession>A0AAW5QY80</accession>
<feature type="domain" description="Nitrile hydratase beta subunit" evidence="6">
    <location>
        <begin position="121"/>
        <end position="218"/>
    </location>
</feature>
<comment type="similarity">
    <text evidence="2 5">Belongs to the nitrile hydratase subunit beta family.</text>
</comment>
<dbReference type="EC" id="4.2.1.84" evidence="5"/>
<comment type="catalytic activity">
    <reaction evidence="4 5">
        <text>an aliphatic primary amide = an aliphatic nitrile + H2O</text>
        <dbReference type="Rhea" id="RHEA:12673"/>
        <dbReference type="ChEBI" id="CHEBI:15377"/>
        <dbReference type="ChEBI" id="CHEBI:65285"/>
        <dbReference type="ChEBI" id="CHEBI:80291"/>
        <dbReference type="EC" id="4.2.1.84"/>
    </reaction>
</comment>
<comment type="caution">
    <text evidence="8">The sequence shown here is derived from an EMBL/GenBank/DDBJ whole genome shotgun (WGS) entry which is preliminary data.</text>
</comment>